<dbReference type="EMBL" id="CAADFO010000007">
    <property type="protein sequence ID" value="VFK24168.1"/>
    <property type="molecule type" value="Genomic_DNA"/>
</dbReference>
<dbReference type="PROSITE" id="PS51257">
    <property type="entry name" value="PROKAR_LIPOPROTEIN"/>
    <property type="match status" value="1"/>
</dbReference>
<protein>
    <submittedName>
        <fullName evidence="3">Uncharacterized protein</fullName>
    </submittedName>
</protein>
<evidence type="ECO:0000313" key="2">
    <source>
        <dbReference type="EMBL" id="VFK24168.1"/>
    </source>
</evidence>
<dbReference type="EMBL" id="CAADFQ010000016">
    <property type="protein sequence ID" value="VFK30540.1"/>
    <property type="molecule type" value="Genomic_DNA"/>
</dbReference>
<evidence type="ECO:0000313" key="3">
    <source>
        <dbReference type="EMBL" id="VFK30540.1"/>
    </source>
</evidence>
<feature type="chain" id="PRO_5036354200" evidence="1">
    <location>
        <begin position="22"/>
        <end position="168"/>
    </location>
</feature>
<evidence type="ECO:0000313" key="4">
    <source>
        <dbReference type="EMBL" id="VFK75291.1"/>
    </source>
</evidence>
<feature type="signal peptide" evidence="1">
    <location>
        <begin position="1"/>
        <end position="21"/>
    </location>
</feature>
<name>A0A450XMI3_9GAMM</name>
<gene>
    <name evidence="2" type="ORF">BECKMB1821G_GA0114241_100742</name>
    <name evidence="4" type="ORF">BECKMB1821H_GA0114242_101923</name>
    <name evidence="3" type="ORF">BECKMB1821I_GA0114274_101624</name>
</gene>
<sequence length="168" mass="18735">MFRIKLSIKIFLLSAVFSAGACHASEREKVENFADEARALISSGNRAAFGKLPVYPRKVVSEEALSYLFGNADNNRPAIFFGGKSILTGIYGPYARKDANEHSVYSIIYYDSSVMVRNEKGTFGSDQIREHWGTAFLETAVVVVDGIVMFHRTPFYYGSHAPWAEDYG</sequence>
<keyword evidence="1" id="KW-0732">Signal</keyword>
<evidence type="ECO:0000256" key="1">
    <source>
        <dbReference type="SAM" id="SignalP"/>
    </source>
</evidence>
<proteinExistence type="predicted"/>
<organism evidence="3">
    <name type="scientific">Candidatus Kentrum sp. MB</name>
    <dbReference type="NCBI Taxonomy" id="2138164"/>
    <lineage>
        <taxon>Bacteria</taxon>
        <taxon>Pseudomonadati</taxon>
        <taxon>Pseudomonadota</taxon>
        <taxon>Gammaproteobacteria</taxon>
        <taxon>Candidatus Kentrum</taxon>
    </lineage>
</organism>
<reference evidence="3" key="1">
    <citation type="submission" date="2019-02" db="EMBL/GenBank/DDBJ databases">
        <authorList>
            <person name="Gruber-Vodicka R. H."/>
            <person name="Seah K. B. B."/>
        </authorList>
    </citation>
    <scope>NUCLEOTIDE SEQUENCE</scope>
    <source>
        <strain evidence="2">BECK_BZ197</strain>
        <strain evidence="4">BECK_BZ198</strain>
        <strain evidence="3">BECK_BZ199</strain>
    </source>
</reference>
<dbReference type="AlphaFoldDB" id="A0A450XMI3"/>
<dbReference type="EMBL" id="CAADGH010000019">
    <property type="protein sequence ID" value="VFK75291.1"/>
    <property type="molecule type" value="Genomic_DNA"/>
</dbReference>
<accession>A0A450XMI3</accession>